<dbReference type="InterPro" id="IPR000477">
    <property type="entry name" value="RT_dom"/>
</dbReference>
<comment type="caution">
    <text evidence="9">The sequence shown here is derived from an EMBL/GenBank/DDBJ whole genome shotgun (WGS) entry which is preliminary data.</text>
</comment>
<evidence type="ECO:0008006" key="11">
    <source>
        <dbReference type="Google" id="ProtNLM"/>
    </source>
</evidence>
<name>A0AA88XGQ6_PINIB</name>
<dbReference type="InterPro" id="IPR019786">
    <property type="entry name" value="Zinc_finger_PHD-type_CS"/>
</dbReference>
<keyword evidence="10" id="KW-1185">Reference proteome</keyword>
<keyword evidence="1" id="KW-0479">Metal-binding</keyword>
<dbReference type="SUPFAM" id="SSF57903">
    <property type="entry name" value="FYVE/PHD zinc finger"/>
    <property type="match status" value="1"/>
</dbReference>
<dbReference type="PROSITE" id="PS50878">
    <property type="entry name" value="RT_POL"/>
    <property type="match status" value="1"/>
</dbReference>
<feature type="domain" description="PHD-type" evidence="7">
    <location>
        <begin position="112"/>
        <end position="168"/>
    </location>
</feature>
<feature type="compositionally biased region" description="Polar residues" evidence="5">
    <location>
        <begin position="201"/>
        <end position="211"/>
    </location>
</feature>
<dbReference type="PANTHER" id="PTHR33395">
    <property type="entry name" value="TRANSCRIPTASE, PUTATIVE-RELATED-RELATED"/>
    <property type="match status" value="1"/>
</dbReference>
<evidence type="ECO:0000259" key="7">
    <source>
        <dbReference type="PROSITE" id="PS50016"/>
    </source>
</evidence>
<dbReference type="GO" id="GO:0061343">
    <property type="term" value="P:cell adhesion involved in heart morphogenesis"/>
    <property type="evidence" value="ECO:0007669"/>
    <property type="project" value="TreeGrafter"/>
</dbReference>
<evidence type="ECO:0000256" key="2">
    <source>
        <dbReference type="ARBA" id="ARBA00022771"/>
    </source>
</evidence>
<keyword evidence="3" id="KW-0862">Zinc</keyword>
<dbReference type="Pfam" id="PF14529">
    <property type="entry name" value="Exo_endo_phos_2"/>
    <property type="match status" value="1"/>
</dbReference>
<accession>A0AA88XGQ6</accession>
<dbReference type="SUPFAM" id="SSF56672">
    <property type="entry name" value="DNA/RNA polymerases"/>
    <property type="match status" value="1"/>
</dbReference>
<evidence type="ECO:0000313" key="9">
    <source>
        <dbReference type="EMBL" id="KAK3084213.1"/>
    </source>
</evidence>
<dbReference type="AlphaFoldDB" id="A0AA88XGQ6"/>
<evidence type="ECO:0000256" key="5">
    <source>
        <dbReference type="SAM" id="MobiDB-lite"/>
    </source>
</evidence>
<dbReference type="InterPro" id="IPR001965">
    <property type="entry name" value="Znf_PHD"/>
</dbReference>
<dbReference type="InterPro" id="IPR011011">
    <property type="entry name" value="Znf_FYVE_PHD"/>
</dbReference>
<sequence>MQLNITFLTISFIVIASRLTLLSPNKKTTHRQDTYNPLYPPILLQIPSDHFPIVQILSSLDNNFSAISSLSCIQIIRSIHNKPSRHVSKFLFLILLANAFDTETNPGPRSPRWPCGSCGKAVTWKHRAVSCDSCETWFHIDCQHISEHIYEIMDNSNISWHCIQCGMPNFTTSFFSSANFETSNSFVSLTDTDIIDCSHLTNPGTPQASSSPNPNRHNTTNKNTNHKADHPPLKVLNINFQSLKNKKTDLLEIIDTVKPDIILGTETWLNSSISSYDYFPPDLYNVYRNDRVSGPKHTSHGGVLIAITKDLISSEVKELQSDCEIIWAEINTAGSRNILISSYYRPPSDTGQSLEQLEISLSRINHQSNSTILLGGDFNLGHIDWPNLCTIPSKPDASQHQMLLNIINDNHLHQTVNIPTRNDRILDLLLVNNPTFVTKITTLPPIGSSDHDIVYAEIDTWLKRVKGPPRKVLKYNKANWDGIRSDLEKTYTEIKNQYPTHNINQLWNIFKTNLTNSINTYIPSKLIRCKHRLPWVTDKLRRMINKKNKLYKKKKDPNYTDKYKKLKSHLQKCLRQAYWDYIEKIICELPTNDPDTPPTNQSKPKKLYQYIKSIRTDKTGISTLKKEGITITDTKEKANILNEQFQSVFTHEPDDDIPDKGTSTYPDISDIHFTTPGIEKLLNNINPHKATGPDNISGHVLKQMKTEIAQILTLLFKKSYTTETIPVDWKHANVAPVYKKGDTNKAVNYRPISLTCISCKLMEHVVTSQIMKHLESNNILYDLQHGFRHSRSCETQLLSFVQELHSTNNSNTQSDLIIMDFAKAFDKVPHRRLLYKLNYYGISGHTQNWIASFLSDRTQTVVLDGLTSNTVPVTSGVPQGTVLGPVLFLVYINDLPDYLSYSKLRLFADDSIIYMPISSAHDCLKLQTDLDAAARWERDWLMTFHPDKCTVLSVTTKRKPIKHNYTLHNHTLEPVSSSKYLGITLQSNLKWDNHIHDITAKANKTLGFLKRNLKTANQNIKDQAYRALVRPKLEYASSVWDPHTKESASKLEMIQRRGARYVCNRYHNTSSVTEMIDTLDWPPLTHRRLRTRLIMMYKITHALVAIPSNTILIPPDTRTRKQHTHTFRHIQTSKDSYRYSFFPYTITQWNQLPAPVILSPSVEIFREQLTPAVLCTLL</sequence>
<feature type="region of interest" description="Disordered" evidence="5">
    <location>
        <begin position="201"/>
        <end position="228"/>
    </location>
</feature>
<dbReference type="CDD" id="cd01650">
    <property type="entry name" value="RT_nLTR_like"/>
    <property type="match status" value="1"/>
</dbReference>
<dbReference type="InterPro" id="IPR043502">
    <property type="entry name" value="DNA/RNA_pol_sf"/>
</dbReference>
<gene>
    <name evidence="9" type="ORF">FSP39_010159</name>
</gene>
<dbReference type="InterPro" id="IPR036691">
    <property type="entry name" value="Endo/exonu/phosph_ase_sf"/>
</dbReference>
<evidence type="ECO:0000313" key="10">
    <source>
        <dbReference type="Proteomes" id="UP001186944"/>
    </source>
</evidence>
<reference evidence="9" key="1">
    <citation type="submission" date="2019-08" db="EMBL/GenBank/DDBJ databases">
        <title>The improved chromosome-level genome for the pearl oyster Pinctada fucata martensii using PacBio sequencing and Hi-C.</title>
        <authorList>
            <person name="Zheng Z."/>
        </authorList>
    </citation>
    <scope>NUCLEOTIDE SEQUENCE</scope>
    <source>
        <strain evidence="9">ZZ-2019</strain>
        <tissue evidence="9">Adductor muscle</tissue>
    </source>
</reference>
<dbReference type="Gene3D" id="3.60.10.10">
    <property type="entry name" value="Endonuclease/exonuclease/phosphatase"/>
    <property type="match status" value="1"/>
</dbReference>
<dbReference type="PROSITE" id="PS50016">
    <property type="entry name" value="ZF_PHD_2"/>
    <property type="match status" value="1"/>
</dbReference>
<dbReference type="GO" id="GO:0007508">
    <property type="term" value="P:larval heart development"/>
    <property type="evidence" value="ECO:0007669"/>
    <property type="project" value="TreeGrafter"/>
</dbReference>
<proteinExistence type="predicted"/>
<organism evidence="9 10">
    <name type="scientific">Pinctada imbricata</name>
    <name type="common">Atlantic pearl-oyster</name>
    <name type="synonym">Pinctada martensii</name>
    <dbReference type="NCBI Taxonomy" id="66713"/>
    <lineage>
        <taxon>Eukaryota</taxon>
        <taxon>Metazoa</taxon>
        <taxon>Spiralia</taxon>
        <taxon>Lophotrochozoa</taxon>
        <taxon>Mollusca</taxon>
        <taxon>Bivalvia</taxon>
        <taxon>Autobranchia</taxon>
        <taxon>Pteriomorphia</taxon>
        <taxon>Pterioida</taxon>
        <taxon>Pterioidea</taxon>
        <taxon>Pteriidae</taxon>
        <taxon>Pinctada</taxon>
    </lineage>
</organism>
<keyword evidence="2 4" id="KW-0863">Zinc-finger</keyword>
<dbReference type="InterPro" id="IPR013083">
    <property type="entry name" value="Znf_RING/FYVE/PHD"/>
</dbReference>
<dbReference type="Pfam" id="PF00078">
    <property type="entry name" value="RVT_1"/>
    <property type="match status" value="1"/>
</dbReference>
<evidence type="ECO:0000256" key="6">
    <source>
        <dbReference type="SAM" id="SignalP"/>
    </source>
</evidence>
<dbReference type="InterPro" id="IPR019787">
    <property type="entry name" value="Znf_PHD-finger"/>
</dbReference>
<evidence type="ECO:0000256" key="1">
    <source>
        <dbReference type="ARBA" id="ARBA00022723"/>
    </source>
</evidence>
<evidence type="ECO:0000259" key="8">
    <source>
        <dbReference type="PROSITE" id="PS50878"/>
    </source>
</evidence>
<dbReference type="SMART" id="SM00249">
    <property type="entry name" value="PHD"/>
    <property type="match status" value="1"/>
</dbReference>
<dbReference type="GO" id="GO:0008270">
    <property type="term" value="F:zinc ion binding"/>
    <property type="evidence" value="ECO:0007669"/>
    <property type="project" value="UniProtKB-KW"/>
</dbReference>
<dbReference type="GO" id="GO:0003824">
    <property type="term" value="F:catalytic activity"/>
    <property type="evidence" value="ECO:0007669"/>
    <property type="project" value="InterPro"/>
</dbReference>
<dbReference type="Proteomes" id="UP001186944">
    <property type="component" value="Unassembled WGS sequence"/>
</dbReference>
<dbReference type="GO" id="GO:0031012">
    <property type="term" value="C:extracellular matrix"/>
    <property type="evidence" value="ECO:0007669"/>
    <property type="project" value="TreeGrafter"/>
</dbReference>
<dbReference type="EMBL" id="VSWD01000013">
    <property type="protein sequence ID" value="KAK3084213.1"/>
    <property type="molecule type" value="Genomic_DNA"/>
</dbReference>
<dbReference type="InterPro" id="IPR005135">
    <property type="entry name" value="Endo/exonuclease/phosphatase"/>
</dbReference>
<protein>
    <recommendedName>
        <fullName evidence="11">PHD-type domain-containing protein</fullName>
    </recommendedName>
</protein>
<dbReference type="Pfam" id="PF00628">
    <property type="entry name" value="PHD"/>
    <property type="match status" value="1"/>
</dbReference>
<evidence type="ECO:0000256" key="4">
    <source>
        <dbReference type="PROSITE-ProRule" id="PRU00146"/>
    </source>
</evidence>
<dbReference type="Gene3D" id="3.30.40.10">
    <property type="entry name" value="Zinc/RING finger domain, C3HC4 (zinc finger)"/>
    <property type="match status" value="1"/>
</dbReference>
<feature type="compositionally biased region" description="Low complexity" evidence="5">
    <location>
        <begin position="212"/>
        <end position="223"/>
    </location>
</feature>
<dbReference type="PANTHER" id="PTHR33395:SF22">
    <property type="entry name" value="REVERSE TRANSCRIPTASE DOMAIN-CONTAINING PROTEIN"/>
    <property type="match status" value="1"/>
</dbReference>
<feature type="domain" description="Reverse transcriptase" evidence="8">
    <location>
        <begin position="718"/>
        <end position="985"/>
    </location>
</feature>
<feature type="chain" id="PRO_5041702455" description="PHD-type domain-containing protein" evidence="6">
    <location>
        <begin position="17"/>
        <end position="1178"/>
    </location>
</feature>
<feature type="signal peptide" evidence="6">
    <location>
        <begin position="1"/>
        <end position="16"/>
    </location>
</feature>
<keyword evidence="6" id="KW-0732">Signal</keyword>
<dbReference type="PROSITE" id="PS01359">
    <property type="entry name" value="ZF_PHD_1"/>
    <property type="match status" value="1"/>
</dbReference>
<dbReference type="SUPFAM" id="SSF56219">
    <property type="entry name" value="DNase I-like"/>
    <property type="match status" value="1"/>
</dbReference>
<evidence type="ECO:0000256" key="3">
    <source>
        <dbReference type="ARBA" id="ARBA00022833"/>
    </source>
</evidence>